<feature type="compositionally biased region" description="Low complexity" evidence="1">
    <location>
        <begin position="147"/>
        <end position="161"/>
    </location>
</feature>
<evidence type="ECO:0000313" key="3">
    <source>
        <dbReference type="Proteomes" id="UP001054821"/>
    </source>
</evidence>
<sequence length="183" mass="19589">MRYALLSPMLGSRTCFPEPGEPIPPPPPSPPLPLPPPVGEEAGENELDLRHVLDQFTRTVTMALQGRRNTKATDIKKVKELGPHEFFGSATEVENWLTDIERVFEVMQHLDGDRVRGQAADRVLKKLSAGPARRRRDTSGFGGSGQGPSKKGGSSSSSVGSGWFGGRGSSSGSGRSGPRPAWS</sequence>
<evidence type="ECO:0000313" key="2">
    <source>
        <dbReference type="EMBL" id="KAI5338719.1"/>
    </source>
</evidence>
<gene>
    <name evidence="2" type="ORF">L3X38_017991</name>
</gene>
<comment type="caution">
    <text evidence="2">The sequence shown here is derived from an EMBL/GenBank/DDBJ whole genome shotgun (WGS) entry which is preliminary data.</text>
</comment>
<feature type="region of interest" description="Disordered" evidence="1">
    <location>
        <begin position="1"/>
        <end position="42"/>
    </location>
</feature>
<feature type="compositionally biased region" description="Gly residues" evidence="1">
    <location>
        <begin position="162"/>
        <end position="175"/>
    </location>
</feature>
<dbReference type="Proteomes" id="UP001054821">
    <property type="component" value="Chromosome 3"/>
</dbReference>
<feature type="compositionally biased region" description="Pro residues" evidence="1">
    <location>
        <begin position="19"/>
        <end position="38"/>
    </location>
</feature>
<accession>A0AAD4W9Z1</accession>
<organism evidence="2 3">
    <name type="scientific">Prunus dulcis</name>
    <name type="common">Almond</name>
    <name type="synonym">Amygdalus dulcis</name>
    <dbReference type="NCBI Taxonomy" id="3755"/>
    <lineage>
        <taxon>Eukaryota</taxon>
        <taxon>Viridiplantae</taxon>
        <taxon>Streptophyta</taxon>
        <taxon>Embryophyta</taxon>
        <taxon>Tracheophyta</taxon>
        <taxon>Spermatophyta</taxon>
        <taxon>Magnoliopsida</taxon>
        <taxon>eudicotyledons</taxon>
        <taxon>Gunneridae</taxon>
        <taxon>Pentapetalae</taxon>
        <taxon>rosids</taxon>
        <taxon>fabids</taxon>
        <taxon>Rosales</taxon>
        <taxon>Rosaceae</taxon>
        <taxon>Amygdaloideae</taxon>
        <taxon>Amygdaleae</taxon>
        <taxon>Prunus</taxon>
    </lineage>
</organism>
<keyword evidence="3" id="KW-1185">Reference proteome</keyword>
<dbReference type="AlphaFoldDB" id="A0AAD4W9Z1"/>
<protein>
    <submittedName>
        <fullName evidence="2">Uncharacterized protein</fullName>
    </submittedName>
</protein>
<dbReference type="EMBL" id="JAJFAZ020000003">
    <property type="protein sequence ID" value="KAI5338719.1"/>
    <property type="molecule type" value="Genomic_DNA"/>
</dbReference>
<evidence type="ECO:0000256" key="1">
    <source>
        <dbReference type="SAM" id="MobiDB-lite"/>
    </source>
</evidence>
<reference evidence="2 3" key="1">
    <citation type="journal article" date="2022" name="G3 (Bethesda)">
        <title>Whole-genome sequence and methylome profiling of the almond [Prunus dulcis (Mill.) D.A. Webb] cultivar 'Nonpareil'.</title>
        <authorList>
            <person name="D'Amico-Willman K.M."/>
            <person name="Ouma W.Z."/>
            <person name="Meulia T."/>
            <person name="Sideli G.M."/>
            <person name="Gradziel T.M."/>
            <person name="Fresnedo-Ramirez J."/>
        </authorList>
    </citation>
    <scope>NUCLEOTIDE SEQUENCE [LARGE SCALE GENOMIC DNA]</scope>
    <source>
        <strain evidence="2">Clone GOH B32 T37-40</strain>
    </source>
</reference>
<name>A0AAD4W9Z1_PRUDU</name>
<proteinExistence type="predicted"/>
<feature type="region of interest" description="Disordered" evidence="1">
    <location>
        <begin position="125"/>
        <end position="183"/>
    </location>
</feature>